<keyword evidence="1" id="KW-1133">Transmembrane helix</keyword>
<protein>
    <submittedName>
        <fullName evidence="2">Uncharacterized protein</fullName>
    </submittedName>
</protein>
<keyword evidence="3" id="KW-1185">Reference proteome</keyword>
<accession>A0A9P6FZS3</accession>
<dbReference type="EMBL" id="JAABOA010000320">
    <property type="protein sequence ID" value="KAF9584823.1"/>
    <property type="molecule type" value="Genomic_DNA"/>
</dbReference>
<proteinExistence type="predicted"/>
<organism evidence="2 3">
    <name type="scientific">Lunasporangiospora selenospora</name>
    <dbReference type="NCBI Taxonomy" id="979761"/>
    <lineage>
        <taxon>Eukaryota</taxon>
        <taxon>Fungi</taxon>
        <taxon>Fungi incertae sedis</taxon>
        <taxon>Mucoromycota</taxon>
        <taxon>Mortierellomycotina</taxon>
        <taxon>Mortierellomycetes</taxon>
        <taxon>Mortierellales</taxon>
        <taxon>Mortierellaceae</taxon>
        <taxon>Lunasporangiospora</taxon>
    </lineage>
</organism>
<sequence length="119" mass="13686">LSGIFAVRLIGWRAAKIFSIIWWMTTFLTFVGTIVTIVTGAAFDGSQFSCESMYDYTDIQSCENALPIIYIVVNMIQFMFMIYGGVCANRFARLRKADHYLRKGQVDRHQLENRIQNTV</sequence>
<evidence type="ECO:0000313" key="3">
    <source>
        <dbReference type="Proteomes" id="UP000780801"/>
    </source>
</evidence>
<feature type="transmembrane region" description="Helical" evidence="1">
    <location>
        <begin position="68"/>
        <end position="92"/>
    </location>
</feature>
<feature type="non-terminal residue" evidence="2">
    <location>
        <position position="1"/>
    </location>
</feature>
<evidence type="ECO:0000256" key="1">
    <source>
        <dbReference type="SAM" id="Phobius"/>
    </source>
</evidence>
<gene>
    <name evidence="2" type="ORF">BGW38_005050</name>
</gene>
<reference evidence="2" key="1">
    <citation type="journal article" date="2020" name="Fungal Divers.">
        <title>Resolving the Mortierellaceae phylogeny through synthesis of multi-gene phylogenetics and phylogenomics.</title>
        <authorList>
            <person name="Vandepol N."/>
            <person name="Liber J."/>
            <person name="Desiro A."/>
            <person name="Na H."/>
            <person name="Kennedy M."/>
            <person name="Barry K."/>
            <person name="Grigoriev I.V."/>
            <person name="Miller A.N."/>
            <person name="O'Donnell K."/>
            <person name="Stajich J.E."/>
            <person name="Bonito G."/>
        </authorList>
    </citation>
    <scope>NUCLEOTIDE SEQUENCE</scope>
    <source>
        <strain evidence="2">KOD1015</strain>
    </source>
</reference>
<evidence type="ECO:0000313" key="2">
    <source>
        <dbReference type="EMBL" id="KAF9584823.1"/>
    </source>
</evidence>
<keyword evidence="1" id="KW-0812">Transmembrane</keyword>
<comment type="caution">
    <text evidence="2">The sequence shown here is derived from an EMBL/GenBank/DDBJ whole genome shotgun (WGS) entry which is preliminary data.</text>
</comment>
<dbReference type="AlphaFoldDB" id="A0A9P6FZS3"/>
<keyword evidence="1" id="KW-0472">Membrane</keyword>
<name>A0A9P6FZS3_9FUNG</name>
<dbReference type="Proteomes" id="UP000780801">
    <property type="component" value="Unassembled WGS sequence"/>
</dbReference>
<feature type="transmembrane region" description="Helical" evidence="1">
    <location>
        <begin position="20"/>
        <end position="43"/>
    </location>
</feature>